<name>A0ABY7DBI9_MYAAR</name>
<protein>
    <recommendedName>
        <fullName evidence="3">Endonuclease/exonuclease/phosphatase domain-containing protein</fullName>
    </recommendedName>
</protein>
<reference evidence="1" key="1">
    <citation type="submission" date="2022-11" db="EMBL/GenBank/DDBJ databases">
        <title>Centuries of genome instability and evolution in soft-shell clam transmissible cancer (bioRxiv).</title>
        <authorList>
            <person name="Hart S.F.M."/>
            <person name="Yonemitsu M.A."/>
            <person name="Giersch R.M."/>
            <person name="Beal B.F."/>
            <person name="Arriagada G."/>
            <person name="Davis B.W."/>
            <person name="Ostrander E.A."/>
            <person name="Goff S.P."/>
            <person name="Metzger M.J."/>
        </authorList>
    </citation>
    <scope>NUCLEOTIDE SEQUENCE</scope>
    <source>
        <strain evidence="1">MELC-2E11</strain>
        <tissue evidence="1">Siphon/mantle</tissue>
    </source>
</reference>
<evidence type="ECO:0000313" key="1">
    <source>
        <dbReference type="EMBL" id="WAQ93433.1"/>
    </source>
</evidence>
<keyword evidence="2" id="KW-1185">Reference proteome</keyword>
<dbReference type="SUPFAM" id="SSF56219">
    <property type="entry name" value="DNase I-like"/>
    <property type="match status" value="1"/>
</dbReference>
<accession>A0ABY7DBI9</accession>
<dbReference type="InterPro" id="IPR036691">
    <property type="entry name" value="Endo/exonu/phosph_ase_sf"/>
</dbReference>
<proteinExistence type="predicted"/>
<organism evidence="1 2">
    <name type="scientific">Mya arenaria</name>
    <name type="common">Soft-shell clam</name>
    <dbReference type="NCBI Taxonomy" id="6604"/>
    <lineage>
        <taxon>Eukaryota</taxon>
        <taxon>Metazoa</taxon>
        <taxon>Spiralia</taxon>
        <taxon>Lophotrochozoa</taxon>
        <taxon>Mollusca</taxon>
        <taxon>Bivalvia</taxon>
        <taxon>Autobranchia</taxon>
        <taxon>Heteroconchia</taxon>
        <taxon>Euheterodonta</taxon>
        <taxon>Imparidentia</taxon>
        <taxon>Neoheterodontei</taxon>
        <taxon>Myida</taxon>
        <taxon>Myoidea</taxon>
        <taxon>Myidae</taxon>
        <taxon>Mya</taxon>
    </lineage>
</organism>
<dbReference type="EMBL" id="CP111012">
    <property type="protein sequence ID" value="WAQ93433.1"/>
    <property type="molecule type" value="Genomic_DNA"/>
</dbReference>
<dbReference type="Proteomes" id="UP001164746">
    <property type="component" value="Chromosome 1"/>
</dbReference>
<sequence>MLIEDPYFWPAAYPAVHGCLMVALETVKQTMITQFRSDSGQSNYGSQSGYDNDEYYYPSTILDSELSIFGSRPRFYVPKEGGIRGSYFSLEKDINHIISPLELYSERINGIQIMTAPDAHIFVIQVYVPCKNHSMSVYNGYLEELENNECKYNDKGTLIILGDFNTELPSAQY</sequence>
<evidence type="ECO:0008006" key="3">
    <source>
        <dbReference type="Google" id="ProtNLM"/>
    </source>
</evidence>
<evidence type="ECO:0000313" key="2">
    <source>
        <dbReference type="Proteomes" id="UP001164746"/>
    </source>
</evidence>
<gene>
    <name evidence="1" type="ORF">MAR_005904</name>
</gene>
<dbReference type="Gene3D" id="3.60.10.10">
    <property type="entry name" value="Endonuclease/exonuclease/phosphatase"/>
    <property type="match status" value="1"/>
</dbReference>